<dbReference type="RefSeq" id="WP_239008085.1">
    <property type="nucleotide sequence ID" value="NZ_CABVLY010000043.1"/>
</dbReference>
<dbReference type="AlphaFoldDB" id="A0A6P2GKY8"/>
<dbReference type="GO" id="GO:0008168">
    <property type="term" value="F:methyltransferase activity"/>
    <property type="evidence" value="ECO:0007669"/>
    <property type="project" value="UniProtKB-KW"/>
</dbReference>
<gene>
    <name evidence="1" type="ORF">BAN20980_06637</name>
</gene>
<dbReference type="Proteomes" id="UP000494201">
    <property type="component" value="Unassembled WGS sequence"/>
</dbReference>
<organism evidence="1 2">
    <name type="scientific">Burkholderia anthina</name>
    <dbReference type="NCBI Taxonomy" id="179879"/>
    <lineage>
        <taxon>Bacteria</taxon>
        <taxon>Pseudomonadati</taxon>
        <taxon>Pseudomonadota</taxon>
        <taxon>Betaproteobacteria</taxon>
        <taxon>Burkholderiales</taxon>
        <taxon>Burkholderiaceae</taxon>
        <taxon>Burkholderia</taxon>
        <taxon>Burkholderia cepacia complex</taxon>
    </lineage>
</organism>
<reference evidence="1 2" key="1">
    <citation type="submission" date="2019-09" db="EMBL/GenBank/DDBJ databases">
        <authorList>
            <person name="Depoorter E."/>
        </authorList>
    </citation>
    <scope>NUCLEOTIDE SEQUENCE [LARGE SCALE GENOMIC DNA]</scope>
    <source>
        <strain evidence="1">LMG 20980</strain>
    </source>
</reference>
<dbReference type="GeneID" id="56504719"/>
<sequence>MNQAVRSFVVIDSIHGPFVINRHCERQAETLIKTGRPPIQDELDTSLQVIDQLPDDAIAVDGGAHAGRWDDAADRALALVLGGFGKDRQPACRTSQARY</sequence>
<protein>
    <submittedName>
        <fullName evidence="1">FkbM family methyltransferase</fullName>
    </submittedName>
</protein>
<keyword evidence="1" id="KW-0489">Methyltransferase</keyword>
<dbReference type="GO" id="GO:0032259">
    <property type="term" value="P:methylation"/>
    <property type="evidence" value="ECO:0007669"/>
    <property type="project" value="UniProtKB-KW"/>
</dbReference>
<evidence type="ECO:0000313" key="2">
    <source>
        <dbReference type="Proteomes" id="UP000494201"/>
    </source>
</evidence>
<accession>A0A6P2GKY8</accession>
<dbReference type="EMBL" id="CABVLY010000043">
    <property type="protein sequence ID" value="VVU53995.1"/>
    <property type="molecule type" value="Genomic_DNA"/>
</dbReference>
<name>A0A6P2GKY8_9BURK</name>
<evidence type="ECO:0000313" key="1">
    <source>
        <dbReference type="EMBL" id="VVU53995.1"/>
    </source>
</evidence>
<keyword evidence="1" id="KW-0808">Transferase</keyword>
<proteinExistence type="predicted"/>